<dbReference type="Gene3D" id="3.30.470.20">
    <property type="entry name" value="ATP-grasp fold, B domain"/>
    <property type="match status" value="1"/>
</dbReference>
<dbReference type="Gene3D" id="3.40.630.30">
    <property type="match status" value="1"/>
</dbReference>
<accession>A0ABW1TUT4</accession>
<protein>
    <submittedName>
        <fullName evidence="7">Bifunctional acetate--CoA ligase family protein/GNAT family N-acetyltransferase</fullName>
    </submittedName>
</protein>
<feature type="domain" description="N-acetyltransferase" evidence="6">
    <location>
        <begin position="735"/>
        <end position="891"/>
    </location>
</feature>
<organism evidence="7 8">
    <name type="scientific">Polaromonas aquatica</name>
    <dbReference type="NCBI Taxonomy" id="332657"/>
    <lineage>
        <taxon>Bacteria</taxon>
        <taxon>Pseudomonadati</taxon>
        <taxon>Pseudomonadota</taxon>
        <taxon>Betaproteobacteria</taxon>
        <taxon>Burkholderiales</taxon>
        <taxon>Comamonadaceae</taxon>
        <taxon>Polaromonas</taxon>
    </lineage>
</organism>
<dbReference type="Pfam" id="PF13549">
    <property type="entry name" value="ATP-grasp_5"/>
    <property type="match status" value="1"/>
</dbReference>
<dbReference type="InterPro" id="IPR032875">
    <property type="entry name" value="Succ_CoA_lig_flav_dom"/>
</dbReference>
<dbReference type="InterPro" id="IPR016181">
    <property type="entry name" value="Acyl_CoA_acyltransferase"/>
</dbReference>
<comment type="caution">
    <text evidence="7">The sequence shown here is derived from an EMBL/GenBank/DDBJ whole genome shotgun (WGS) entry which is preliminary data.</text>
</comment>
<evidence type="ECO:0000313" key="8">
    <source>
        <dbReference type="Proteomes" id="UP001596270"/>
    </source>
</evidence>
<dbReference type="PROSITE" id="PS50975">
    <property type="entry name" value="ATP_GRASP"/>
    <property type="match status" value="1"/>
</dbReference>
<evidence type="ECO:0000256" key="1">
    <source>
        <dbReference type="ARBA" id="ARBA00022598"/>
    </source>
</evidence>
<dbReference type="Gene3D" id="3.30.1490.20">
    <property type="entry name" value="ATP-grasp fold, A domain"/>
    <property type="match status" value="1"/>
</dbReference>
<evidence type="ECO:0000313" key="7">
    <source>
        <dbReference type="EMBL" id="MFC6280980.1"/>
    </source>
</evidence>
<dbReference type="InterPro" id="IPR016102">
    <property type="entry name" value="Succinyl-CoA_synth-like"/>
</dbReference>
<sequence length="893" mass="94402">MSVRNLEALLQPASVAVIGASDREGSLGAVVLRNLKLGGFQGPVWPVNARHASVGGEQAWPDIESLPQAPDLAVICTPATTVPGLIAALGRKGTRAAMVLTAGLKQPAGDDGLSLEQRMLDAARPYLLRILGPNCIGALVPGAHLNASFAPGNAEPGRLAFVTQSGALATAMLDWANSRGIGFSHFISLGDSADVDFGDVIDYLASEPGTRAILMYAESIKAARKFMSAARAAARNKPLIMVKAGRAPDGARAAASHTGALAGSDEVFDAAVMRAGMLRVDTLESLFDAAETLAHIRPWCGERLVILTNGGGAGVLAADALELGGGKLARLGEETLTALDQCLPASWSHGNPVDIIGDAPVTRYQDALRVLLAAPDVDAVLFMHAPTAIVPAAAIASSCLPLIQQSAKPVLSCWLGGAAVATARAACGSAGIASYNTPERAATAWLQLLNHARNQEALQQIPSAALDGLMPDQQCVQLLLEQALRDGQEWLNAAQAQMLLQACGIPIVETEQIQGIEEAVIVADRMGYPVVLKIVSPQVIHKSDVGGVALGLATADELRAAAMKMRQQVARLLPLAVVLGFTVQPMVRRPGAHELIVGIATDAVFGPVVLLGEGGTAVELSKAHAVALPPLNGNLARDLIVKSQLAPMLAGYRGRPPSDEHALLATLLKVSQMACDLGWLAELDINPLLVDELGVLALDTRVRLRPASAGEGSQLAIRPYPSALEERLQLAGRDLLLRPIRPEDGQRLMGFYAKASPSDMRLRFFMARREVPHSELARYSQIDYDREMTFIALAPGECENPTMVAEVRAVCDPDNLQAEFAIQVASDWQGKGLGRRLLDKLTCYLRERGTSEVVGQCLPENIGMASLARQAGFLVSNGPSDDTVELRLRLQLH</sequence>
<evidence type="ECO:0000256" key="3">
    <source>
        <dbReference type="ARBA" id="ARBA00022840"/>
    </source>
</evidence>
<keyword evidence="1 7" id="KW-0436">Ligase</keyword>
<dbReference type="CDD" id="cd04301">
    <property type="entry name" value="NAT_SF"/>
    <property type="match status" value="1"/>
</dbReference>
<dbReference type="SUPFAM" id="SSF55729">
    <property type="entry name" value="Acyl-CoA N-acyltransferases (Nat)"/>
    <property type="match status" value="1"/>
</dbReference>
<dbReference type="EMBL" id="JBHSRS010000015">
    <property type="protein sequence ID" value="MFC6280980.1"/>
    <property type="molecule type" value="Genomic_DNA"/>
</dbReference>
<dbReference type="RefSeq" id="WP_371436070.1">
    <property type="nucleotide sequence ID" value="NZ_JBHSRS010000015.1"/>
</dbReference>
<dbReference type="InterPro" id="IPR051538">
    <property type="entry name" value="Acyl-CoA_Synth/Transferase"/>
</dbReference>
<proteinExistence type="predicted"/>
<evidence type="ECO:0000256" key="2">
    <source>
        <dbReference type="ARBA" id="ARBA00022741"/>
    </source>
</evidence>
<keyword evidence="8" id="KW-1185">Reference proteome</keyword>
<reference evidence="8" key="1">
    <citation type="journal article" date="2019" name="Int. J. Syst. Evol. Microbiol.">
        <title>The Global Catalogue of Microorganisms (GCM) 10K type strain sequencing project: providing services to taxonomists for standard genome sequencing and annotation.</title>
        <authorList>
            <consortium name="The Broad Institute Genomics Platform"/>
            <consortium name="The Broad Institute Genome Sequencing Center for Infectious Disease"/>
            <person name="Wu L."/>
            <person name="Ma J."/>
        </authorList>
    </citation>
    <scope>NUCLEOTIDE SEQUENCE [LARGE SCALE GENOMIC DNA]</scope>
    <source>
        <strain evidence="8">CCUG 39402</strain>
    </source>
</reference>
<dbReference type="PROSITE" id="PS51186">
    <property type="entry name" value="GNAT"/>
    <property type="match status" value="1"/>
</dbReference>
<dbReference type="SUPFAM" id="SSF52210">
    <property type="entry name" value="Succinyl-CoA synthetase domains"/>
    <property type="match status" value="2"/>
</dbReference>
<dbReference type="SUPFAM" id="SSF56059">
    <property type="entry name" value="Glutathione synthetase ATP-binding domain-like"/>
    <property type="match status" value="1"/>
</dbReference>
<dbReference type="InterPro" id="IPR043938">
    <property type="entry name" value="Ligase_CoA_dom"/>
</dbReference>
<dbReference type="Gene3D" id="3.40.50.720">
    <property type="entry name" value="NAD(P)-binding Rossmann-like Domain"/>
    <property type="match status" value="1"/>
</dbReference>
<dbReference type="Pfam" id="PF19045">
    <property type="entry name" value="Ligase_CoA_2"/>
    <property type="match status" value="1"/>
</dbReference>
<keyword evidence="3 4" id="KW-0067">ATP-binding</keyword>
<evidence type="ECO:0000259" key="5">
    <source>
        <dbReference type="PROSITE" id="PS50975"/>
    </source>
</evidence>
<dbReference type="SMART" id="SM00881">
    <property type="entry name" value="CoA_binding"/>
    <property type="match status" value="1"/>
</dbReference>
<gene>
    <name evidence="7" type="ORF">ACFQND_07020</name>
</gene>
<dbReference type="Gene3D" id="3.40.50.261">
    <property type="entry name" value="Succinyl-CoA synthetase domains"/>
    <property type="match status" value="2"/>
</dbReference>
<feature type="domain" description="ATP-grasp" evidence="5">
    <location>
        <begin position="497"/>
        <end position="533"/>
    </location>
</feature>
<dbReference type="PANTHER" id="PTHR43334">
    <property type="entry name" value="ACETATE--COA LIGASE [ADP-FORMING]"/>
    <property type="match status" value="1"/>
</dbReference>
<dbReference type="InterPro" id="IPR003781">
    <property type="entry name" value="CoA-bd"/>
</dbReference>
<dbReference type="GO" id="GO:0016874">
    <property type="term" value="F:ligase activity"/>
    <property type="evidence" value="ECO:0007669"/>
    <property type="project" value="UniProtKB-KW"/>
</dbReference>
<dbReference type="InterPro" id="IPR036291">
    <property type="entry name" value="NAD(P)-bd_dom_sf"/>
</dbReference>
<dbReference type="InterPro" id="IPR000182">
    <property type="entry name" value="GNAT_dom"/>
</dbReference>
<dbReference type="Pfam" id="PF13607">
    <property type="entry name" value="Succ_CoA_lig"/>
    <property type="match status" value="1"/>
</dbReference>
<evidence type="ECO:0000256" key="4">
    <source>
        <dbReference type="PROSITE-ProRule" id="PRU00409"/>
    </source>
</evidence>
<dbReference type="InterPro" id="IPR011761">
    <property type="entry name" value="ATP-grasp"/>
</dbReference>
<dbReference type="PANTHER" id="PTHR43334:SF1">
    <property type="entry name" value="3-HYDROXYPROPIONATE--COA LIGASE [ADP-FORMING]"/>
    <property type="match status" value="1"/>
</dbReference>
<evidence type="ECO:0000259" key="6">
    <source>
        <dbReference type="PROSITE" id="PS51186"/>
    </source>
</evidence>
<dbReference type="Proteomes" id="UP001596270">
    <property type="component" value="Unassembled WGS sequence"/>
</dbReference>
<dbReference type="SUPFAM" id="SSF51735">
    <property type="entry name" value="NAD(P)-binding Rossmann-fold domains"/>
    <property type="match status" value="1"/>
</dbReference>
<dbReference type="InterPro" id="IPR013815">
    <property type="entry name" value="ATP_grasp_subdomain_1"/>
</dbReference>
<keyword evidence="2 4" id="KW-0547">Nucleotide-binding</keyword>
<dbReference type="Pfam" id="PF13380">
    <property type="entry name" value="CoA_binding_2"/>
    <property type="match status" value="1"/>
</dbReference>
<name>A0ABW1TUT4_9BURK</name>
<dbReference type="Pfam" id="PF13302">
    <property type="entry name" value="Acetyltransf_3"/>
    <property type="match status" value="1"/>
</dbReference>